<protein>
    <recommendedName>
        <fullName evidence="4">Transmembrane protein</fullName>
    </recommendedName>
</protein>
<proteinExistence type="predicted"/>
<feature type="transmembrane region" description="Helical" evidence="1">
    <location>
        <begin position="46"/>
        <end position="68"/>
    </location>
</feature>
<sequence>MTRVRPGWLVALCAGVLAVSAWLPWLTTTADGGGRASAIGGTAGTLSLPSGFGVGQLIVLLCSTLLIAGAMTARGLSAQGAAVAALLNSLLLGALTVLYYYRHVGATVTAGYGFYIGIASVVGAVAFSVWSLIEARRTGVARRAAA</sequence>
<gene>
    <name evidence="2" type="ORF">MU0053_000747</name>
</gene>
<feature type="transmembrane region" description="Helical" evidence="1">
    <location>
        <begin position="7"/>
        <end position="26"/>
    </location>
</feature>
<evidence type="ECO:0000313" key="2">
    <source>
        <dbReference type="EMBL" id="CAJ1496810.1"/>
    </source>
</evidence>
<feature type="transmembrane region" description="Helical" evidence="1">
    <location>
        <begin position="80"/>
        <end position="101"/>
    </location>
</feature>
<organism evidence="2 3">
    <name type="scientific">[Mycobacterium] burgundiense</name>
    <dbReference type="NCBI Taxonomy" id="3064286"/>
    <lineage>
        <taxon>Bacteria</taxon>
        <taxon>Bacillati</taxon>
        <taxon>Actinomycetota</taxon>
        <taxon>Actinomycetes</taxon>
        <taxon>Mycobacteriales</taxon>
        <taxon>Mycobacteriaceae</taxon>
        <taxon>Mycolicibacterium</taxon>
    </lineage>
</organism>
<keyword evidence="1" id="KW-0472">Membrane</keyword>
<evidence type="ECO:0008006" key="4">
    <source>
        <dbReference type="Google" id="ProtNLM"/>
    </source>
</evidence>
<dbReference type="Proteomes" id="UP001190465">
    <property type="component" value="Chromosome"/>
</dbReference>
<keyword evidence="3" id="KW-1185">Reference proteome</keyword>
<dbReference type="RefSeq" id="WP_308481070.1">
    <property type="nucleotide sequence ID" value="NZ_OY726397.1"/>
</dbReference>
<dbReference type="EMBL" id="OY726397">
    <property type="protein sequence ID" value="CAJ1496810.1"/>
    <property type="molecule type" value="Genomic_DNA"/>
</dbReference>
<feature type="transmembrane region" description="Helical" evidence="1">
    <location>
        <begin position="113"/>
        <end position="133"/>
    </location>
</feature>
<evidence type="ECO:0000313" key="3">
    <source>
        <dbReference type="Proteomes" id="UP001190465"/>
    </source>
</evidence>
<keyword evidence="1" id="KW-0812">Transmembrane</keyword>
<keyword evidence="1" id="KW-1133">Transmembrane helix</keyword>
<accession>A0ABM9LCS9</accession>
<reference evidence="2 3" key="1">
    <citation type="submission" date="2023-08" db="EMBL/GenBank/DDBJ databases">
        <authorList>
            <person name="Folkvardsen B D."/>
            <person name="Norman A."/>
        </authorList>
    </citation>
    <scope>NUCLEOTIDE SEQUENCE [LARGE SCALE GENOMIC DNA]</scope>
    <source>
        <strain evidence="2 3">Mu0053</strain>
    </source>
</reference>
<evidence type="ECO:0000256" key="1">
    <source>
        <dbReference type="SAM" id="Phobius"/>
    </source>
</evidence>
<name>A0ABM9LCS9_9MYCO</name>